<feature type="non-terminal residue" evidence="8">
    <location>
        <position position="1"/>
    </location>
</feature>
<dbReference type="SMART" id="SM00343">
    <property type="entry name" value="ZnF_C2HC"/>
    <property type="match status" value="3"/>
</dbReference>
<feature type="compositionally biased region" description="Low complexity" evidence="6">
    <location>
        <begin position="93"/>
        <end position="103"/>
    </location>
</feature>
<feature type="domain" description="CCHC-type" evidence="7">
    <location>
        <begin position="46"/>
        <end position="62"/>
    </location>
</feature>
<organism evidence="8 9">
    <name type="scientific">Geodia barretti</name>
    <name type="common">Barrett's horny sponge</name>
    <dbReference type="NCBI Taxonomy" id="519541"/>
    <lineage>
        <taxon>Eukaryota</taxon>
        <taxon>Metazoa</taxon>
        <taxon>Porifera</taxon>
        <taxon>Demospongiae</taxon>
        <taxon>Heteroscleromorpha</taxon>
        <taxon>Tetractinellida</taxon>
        <taxon>Astrophorina</taxon>
        <taxon>Geodiidae</taxon>
        <taxon>Geodia</taxon>
    </lineage>
</organism>
<dbReference type="SUPFAM" id="SSF57756">
    <property type="entry name" value="Retrovirus zinc finger-like domains"/>
    <property type="match status" value="1"/>
</dbReference>
<dbReference type="Gene3D" id="4.10.60.10">
    <property type="entry name" value="Zinc finger, CCHC-type"/>
    <property type="match status" value="1"/>
</dbReference>
<keyword evidence="1" id="KW-0479">Metal-binding</keyword>
<dbReference type="InterPro" id="IPR001878">
    <property type="entry name" value="Znf_CCHC"/>
</dbReference>
<feature type="compositionally biased region" description="Basic residues" evidence="6">
    <location>
        <begin position="128"/>
        <end position="144"/>
    </location>
</feature>
<dbReference type="PANTHER" id="PTHR46242">
    <property type="entry name" value="ZINC FINGER CCHC DOMAIN-CONTAINING PROTEIN 9 ZCCHC9"/>
    <property type="match status" value="1"/>
</dbReference>
<dbReference type="GO" id="GO:0005730">
    <property type="term" value="C:nucleolus"/>
    <property type="evidence" value="ECO:0007669"/>
    <property type="project" value="TreeGrafter"/>
</dbReference>
<dbReference type="PANTHER" id="PTHR46242:SF1">
    <property type="entry name" value="ZINC FINGER CCHC DOMAIN-CONTAINING PROTEIN 9"/>
    <property type="match status" value="1"/>
</dbReference>
<feature type="region of interest" description="Disordered" evidence="6">
    <location>
        <begin position="90"/>
        <end position="109"/>
    </location>
</feature>
<dbReference type="AlphaFoldDB" id="A0AA35RZY4"/>
<dbReference type="InterPro" id="IPR036875">
    <property type="entry name" value="Znf_CCHC_sf"/>
</dbReference>
<proteinExistence type="predicted"/>
<accession>A0AA35RZY4</accession>
<evidence type="ECO:0000256" key="4">
    <source>
        <dbReference type="ARBA" id="ARBA00022833"/>
    </source>
</evidence>
<keyword evidence="4" id="KW-0862">Zinc</keyword>
<dbReference type="Proteomes" id="UP001174909">
    <property type="component" value="Unassembled WGS sequence"/>
</dbReference>
<sequence>AAGHWLGDCPLAPSSSAGVCFKCGSSEHTCQQCHAKVPSGEFPYAKCFICGEIGHLTRSCPDNPRGLYPRGGGCKICGSVEHLKANCPDGNKSTKVTTSAATSEARGGGVSAVSLSADALDNEGSPPVRKRQKTGGKRAKIVKF</sequence>
<dbReference type="EMBL" id="CASHTH010001854">
    <property type="protein sequence ID" value="CAI8020885.1"/>
    <property type="molecule type" value="Genomic_DNA"/>
</dbReference>
<gene>
    <name evidence="8" type="ORF">GBAR_LOCUS12450</name>
</gene>
<reference evidence="8" key="1">
    <citation type="submission" date="2023-03" db="EMBL/GenBank/DDBJ databases">
        <authorList>
            <person name="Steffen K."/>
            <person name="Cardenas P."/>
        </authorList>
    </citation>
    <scope>NUCLEOTIDE SEQUENCE</scope>
</reference>
<comment type="caution">
    <text evidence="8">The sequence shown here is derived from an EMBL/GenBank/DDBJ whole genome shotgun (WGS) entry which is preliminary data.</text>
</comment>
<evidence type="ECO:0000256" key="6">
    <source>
        <dbReference type="SAM" id="MobiDB-lite"/>
    </source>
</evidence>
<evidence type="ECO:0000256" key="1">
    <source>
        <dbReference type="ARBA" id="ARBA00022723"/>
    </source>
</evidence>
<dbReference type="FunFam" id="4.10.60.10:FF:000091">
    <property type="entry name" value="Zinc finger CCHC-type-containing 9"/>
    <property type="match status" value="1"/>
</dbReference>
<dbReference type="PROSITE" id="PS50158">
    <property type="entry name" value="ZF_CCHC"/>
    <property type="match status" value="1"/>
</dbReference>
<feature type="region of interest" description="Disordered" evidence="6">
    <location>
        <begin position="116"/>
        <end position="144"/>
    </location>
</feature>
<keyword evidence="9" id="KW-1185">Reference proteome</keyword>
<evidence type="ECO:0000313" key="8">
    <source>
        <dbReference type="EMBL" id="CAI8020885.1"/>
    </source>
</evidence>
<evidence type="ECO:0000256" key="3">
    <source>
        <dbReference type="ARBA" id="ARBA00022771"/>
    </source>
</evidence>
<evidence type="ECO:0000256" key="2">
    <source>
        <dbReference type="ARBA" id="ARBA00022737"/>
    </source>
</evidence>
<dbReference type="InterPro" id="IPR042246">
    <property type="entry name" value="ZCCHC9"/>
</dbReference>
<dbReference type="GO" id="GO:0003676">
    <property type="term" value="F:nucleic acid binding"/>
    <property type="evidence" value="ECO:0007669"/>
    <property type="project" value="InterPro"/>
</dbReference>
<evidence type="ECO:0000259" key="7">
    <source>
        <dbReference type="PROSITE" id="PS50158"/>
    </source>
</evidence>
<name>A0AA35RZY4_GEOBA</name>
<keyword evidence="2" id="KW-0677">Repeat</keyword>
<dbReference type="Pfam" id="PF00098">
    <property type="entry name" value="zf-CCHC"/>
    <property type="match status" value="1"/>
</dbReference>
<evidence type="ECO:0000256" key="5">
    <source>
        <dbReference type="PROSITE-ProRule" id="PRU00047"/>
    </source>
</evidence>
<protein>
    <submittedName>
        <fullName evidence="8">Zinc finger CCHC domain-containing protein 9</fullName>
    </submittedName>
</protein>
<keyword evidence="3 5" id="KW-0863">Zinc-finger</keyword>
<dbReference type="GO" id="GO:0008270">
    <property type="term" value="F:zinc ion binding"/>
    <property type="evidence" value="ECO:0007669"/>
    <property type="project" value="UniProtKB-KW"/>
</dbReference>
<evidence type="ECO:0000313" key="9">
    <source>
        <dbReference type="Proteomes" id="UP001174909"/>
    </source>
</evidence>